<dbReference type="WBParaSite" id="PgR004_g197_t02">
    <property type="protein sequence ID" value="PgR004_g197_t02"/>
    <property type="gene ID" value="PgR004_g197"/>
</dbReference>
<dbReference type="WBParaSite" id="PgR004_g197_t07">
    <property type="protein sequence ID" value="PgR004_g197_t07"/>
    <property type="gene ID" value="PgR004_g197"/>
</dbReference>
<keyword evidence="1" id="KW-0472">Membrane</keyword>
<feature type="transmembrane region" description="Helical" evidence="1">
    <location>
        <begin position="16"/>
        <end position="34"/>
    </location>
</feature>
<keyword evidence="1" id="KW-0812">Transmembrane</keyword>
<feature type="transmembrane region" description="Helical" evidence="1">
    <location>
        <begin position="110"/>
        <end position="131"/>
    </location>
</feature>
<feature type="transmembrane region" description="Helical" evidence="1">
    <location>
        <begin position="85"/>
        <end position="104"/>
    </location>
</feature>
<dbReference type="WBParaSite" id="PgR004_g197_t03">
    <property type="protein sequence ID" value="PgR004_g197_t03"/>
    <property type="gene ID" value="PgR004_g197"/>
</dbReference>
<evidence type="ECO:0000313" key="4">
    <source>
        <dbReference type="WBParaSite" id="PgR004_g197_t02"/>
    </source>
</evidence>
<dbReference type="Pfam" id="PF23346">
    <property type="entry name" value="DUF7087"/>
    <property type="match status" value="1"/>
</dbReference>
<evidence type="ECO:0000259" key="2">
    <source>
        <dbReference type="Pfam" id="PF23346"/>
    </source>
</evidence>
<name>A0A915ADG4_PARUN</name>
<dbReference type="Proteomes" id="UP000887569">
    <property type="component" value="Unplaced"/>
</dbReference>
<reference evidence="4 5" key="1">
    <citation type="submission" date="2022-11" db="UniProtKB">
        <authorList>
            <consortium name="WormBaseParasite"/>
        </authorList>
    </citation>
    <scope>IDENTIFICATION</scope>
</reference>
<dbReference type="WBParaSite" id="PgR004_g197_t04">
    <property type="protein sequence ID" value="PgR004_g197_t04"/>
    <property type="gene ID" value="PgR004_g197"/>
</dbReference>
<dbReference type="WBParaSite" id="PgR004_g197_t08">
    <property type="protein sequence ID" value="PgR004_g197_t08"/>
    <property type="gene ID" value="PgR004_g197"/>
</dbReference>
<dbReference type="WBParaSite" id="PgR004_g197_t10">
    <property type="protein sequence ID" value="PgR004_g197_t10"/>
    <property type="gene ID" value="PgR004_g197"/>
</dbReference>
<evidence type="ECO:0000256" key="1">
    <source>
        <dbReference type="SAM" id="Phobius"/>
    </source>
</evidence>
<dbReference type="AlphaFoldDB" id="A0A915ADG4"/>
<dbReference type="InterPro" id="IPR055514">
    <property type="entry name" value="DUF7087"/>
</dbReference>
<evidence type="ECO:0000313" key="5">
    <source>
        <dbReference type="WBParaSite" id="PgR004_g197_t03"/>
    </source>
</evidence>
<accession>A0A915ADG4</accession>
<sequence>MASQHSTDELYPRIAYNMRAAQLITVIIQITILYSESERLGVSFLFPTALHVINLHHIGYRWYYCIDGRHSFKQLLSLNDFNYKLPYIFEVFGGILLALVAHFMLYMPGLYRLCSYVSIVCAGVTIVVELLEAICSKLI</sequence>
<keyword evidence="3" id="KW-1185">Reference proteome</keyword>
<protein>
    <recommendedName>
        <fullName evidence="2">DUF7087 domain-containing protein</fullName>
    </recommendedName>
</protein>
<organism evidence="3 6">
    <name type="scientific">Parascaris univalens</name>
    <name type="common">Nematode worm</name>
    <dbReference type="NCBI Taxonomy" id="6257"/>
    <lineage>
        <taxon>Eukaryota</taxon>
        <taxon>Metazoa</taxon>
        <taxon>Ecdysozoa</taxon>
        <taxon>Nematoda</taxon>
        <taxon>Chromadorea</taxon>
        <taxon>Rhabditida</taxon>
        <taxon>Spirurina</taxon>
        <taxon>Ascaridomorpha</taxon>
        <taxon>Ascaridoidea</taxon>
        <taxon>Ascarididae</taxon>
        <taxon>Parascaris</taxon>
    </lineage>
</organism>
<evidence type="ECO:0000313" key="3">
    <source>
        <dbReference type="Proteomes" id="UP000887569"/>
    </source>
</evidence>
<keyword evidence="1" id="KW-1133">Transmembrane helix</keyword>
<dbReference type="PANTHER" id="PTHR36940:SF1">
    <property type="entry name" value="DUF3278 DOMAIN-CONTAINING PROTEIN"/>
    <property type="match status" value="1"/>
</dbReference>
<dbReference type="PANTHER" id="PTHR36940">
    <property type="entry name" value="PROTEIN CBG20338"/>
    <property type="match status" value="1"/>
</dbReference>
<evidence type="ECO:0000313" key="6">
    <source>
        <dbReference type="WBParaSite" id="PgR004_g197_t04"/>
    </source>
</evidence>
<feature type="transmembrane region" description="Helical" evidence="1">
    <location>
        <begin position="40"/>
        <end position="64"/>
    </location>
</feature>
<proteinExistence type="predicted"/>
<feature type="domain" description="DUF7087" evidence="2">
    <location>
        <begin position="11"/>
        <end position="133"/>
    </location>
</feature>
<dbReference type="WBParaSite" id="PgR004_g197_t06">
    <property type="protein sequence ID" value="PgR004_g197_t06"/>
    <property type="gene ID" value="PgR004_g197"/>
</dbReference>